<dbReference type="InterPro" id="IPR029058">
    <property type="entry name" value="AB_hydrolase_fold"/>
</dbReference>
<dbReference type="Gene3D" id="3.40.50.1820">
    <property type="entry name" value="alpha/beta hydrolase"/>
    <property type="match status" value="1"/>
</dbReference>
<proteinExistence type="predicted"/>
<evidence type="ECO:0000313" key="2">
    <source>
        <dbReference type="EMBL" id="MFC7199824.1"/>
    </source>
</evidence>
<reference evidence="2 3" key="1">
    <citation type="journal article" date="2019" name="Int. J. Syst. Evol. Microbiol.">
        <title>The Global Catalogue of Microorganisms (GCM) 10K type strain sequencing project: providing services to taxonomists for standard genome sequencing and annotation.</title>
        <authorList>
            <consortium name="The Broad Institute Genomics Platform"/>
            <consortium name="The Broad Institute Genome Sequencing Center for Infectious Disease"/>
            <person name="Wu L."/>
            <person name="Ma J."/>
        </authorList>
    </citation>
    <scope>NUCLEOTIDE SEQUENCE [LARGE SCALE GENOMIC DNA]</scope>
    <source>
        <strain evidence="2 3">XZGYJ-43</strain>
    </source>
</reference>
<dbReference type="PRINTS" id="PR00111">
    <property type="entry name" value="ABHYDROLASE"/>
</dbReference>
<accession>A0ABD5Z3L6</accession>
<dbReference type="GO" id="GO:0016787">
    <property type="term" value="F:hydrolase activity"/>
    <property type="evidence" value="ECO:0007669"/>
    <property type="project" value="UniProtKB-KW"/>
</dbReference>
<keyword evidence="3" id="KW-1185">Reference proteome</keyword>
<dbReference type="RefSeq" id="WP_279529747.1">
    <property type="nucleotide sequence ID" value="NZ_CP122312.1"/>
</dbReference>
<name>A0ABD5Z3L6_9EURY</name>
<dbReference type="InterPro" id="IPR000073">
    <property type="entry name" value="AB_hydrolase_1"/>
</dbReference>
<dbReference type="Proteomes" id="UP001596447">
    <property type="component" value="Unassembled WGS sequence"/>
</dbReference>
<gene>
    <name evidence="2" type="ORF">ACFQJ9_10475</name>
</gene>
<dbReference type="AlphaFoldDB" id="A0ABD5Z3L6"/>
<sequence>MRFRRLLAGAAAGLGATSLGNRLLTARAGTLEPALPGDQRTYRWRGFDVSYSDLGDPDDPDVLLLHGIHAAASTEEFTRIAEDLAESYHVVAPDLPGFGCSDRPAVAYTASMYESFVEDFATEVTDEPICVATSLTGSYAAIAADQAEFSRLVLVCPTADTTVRRPWLRTLFRTPAVGTSLFNLLTCKPVLEWFDQREAYYHPQNIPDEVVDYQWRTAHQENARFAPASFLGGYLDPVVDLGEELAEREQPVTLVWGREALITPLAAGRALAERADARLVVIDEARLQPHAEHPDAFLQAVTEELPRLEDE</sequence>
<protein>
    <submittedName>
        <fullName evidence="2">Alpha/beta fold hydrolase</fullName>
    </submittedName>
</protein>
<dbReference type="EMBL" id="JBHTAR010000011">
    <property type="protein sequence ID" value="MFC7199824.1"/>
    <property type="molecule type" value="Genomic_DNA"/>
</dbReference>
<evidence type="ECO:0000313" key="3">
    <source>
        <dbReference type="Proteomes" id="UP001596447"/>
    </source>
</evidence>
<dbReference type="SUPFAM" id="SSF53474">
    <property type="entry name" value="alpha/beta-Hydrolases"/>
    <property type="match status" value="1"/>
</dbReference>
<dbReference type="PANTHER" id="PTHR46438:SF2">
    <property type="entry name" value="ALPHA_BETA-HYDROLASES SUPERFAMILY PROTEIN"/>
    <property type="match status" value="1"/>
</dbReference>
<feature type="domain" description="AB hydrolase-1" evidence="1">
    <location>
        <begin position="62"/>
        <end position="299"/>
    </location>
</feature>
<evidence type="ECO:0000259" key="1">
    <source>
        <dbReference type="Pfam" id="PF12697"/>
    </source>
</evidence>
<organism evidence="2 3">
    <name type="scientific">Halospeciosus flavus</name>
    <dbReference type="NCBI Taxonomy" id="3032283"/>
    <lineage>
        <taxon>Archaea</taxon>
        <taxon>Methanobacteriati</taxon>
        <taxon>Methanobacteriota</taxon>
        <taxon>Stenosarchaea group</taxon>
        <taxon>Halobacteria</taxon>
        <taxon>Halobacteriales</taxon>
        <taxon>Halobacteriaceae</taxon>
        <taxon>Halospeciosus</taxon>
    </lineage>
</organism>
<dbReference type="PANTHER" id="PTHR46438">
    <property type="entry name" value="ALPHA/BETA-HYDROLASES SUPERFAMILY PROTEIN"/>
    <property type="match status" value="1"/>
</dbReference>
<comment type="caution">
    <text evidence="2">The sequence shown here is derived from an EMBL/GenBank/DDBJ whole genome shotgun (WGS) entry which is preliminary data.</text>
</comment>
<keyword evidence="2" id="KW-0378">Hydrolase</keyword>
<dbReference type="Pfam" id="PF12697">
    <property type="entry name" value="Abhydrolase_6"/>
    <property type="match status" value="1"/>
</dbReference>